<organism evidence="2 3">
    <name type="scientific">Salinibacillus xinjiangensis</name>
    <dbReference type="NCBI Taxonomy" id="1229268"/>
    <lineage>
        <taxon>Bacteria</taxon>
        <taxon>Bacillati</taxon>
        <taxon>Bacillota</taxon>
        <taxon>Bacilli</taxon>
        <taxon>Bacillales</taxon>
        <taxon>Bacillaceae</taxon>
        <taxon>Salinibacillus</taxon>
    </lineage>
</organism>
<dbReference type="CDD" id="cd00158">
    <property type="entry name" value="RHOD"/>
    <property type="match status" value="1"/>
</dbReference>
<dbReference type="Gene3D" id="3.40.250.10">
    <property type="entry name" value="Rhodanese-like domain"/>
    <property type="match status" value="1"/>
</dbReference>
<protein>
    <submittedName>
        <fullName evidence="2">Rhodanese-like domain-containing protein</fullName>
    </submittedName>
</protein>
<gene>
    <name evidence="2" type="ORF">GH754_05280</name>
</gene>
<sequence>MKEITPEELAKKLKAGENISIIDVREDEEVAQGKIPGARHIALGTIPDRLDEIDKDQPHYMVCRSGGRSGKACQFLKAQGYDVINMTGGMLAWKDEVE</sequence>
<dbReference type="InterPro" id="IPR036873">
    <property type="entry name" value="Rhodanese-like_dom_sf"/>
</dbReference>
<dbReference type="PANTHER" id="PTHR43031">
    <property type="entry name" value="FAD-DEPENDENT OXIDOREDUCTASE"/>
    <property type="match status" value="1"/>
</dbReference>
<accession>A0A6G1X4B7</accession>
<dbReference type="SUPFAM" id="SSF52821">
    <property type="entry name" value="Rhodanese/Cell cycle control phosphatase"/>
    <property type="match status" value="1"/>
</dbReference>
<dbReference type="AlphaFoldDB" id="A0A6G1X4B7"/>
<dbReference type="EMBL" id="WJNH01000002">
    <property type="protein sequence ID" value="MRG85746.1"/>
    <property type="molecule type" value="Genomic_DNA"/>
</dbReference>
<dbReference type="PROSITE" id="PS50206">
    <property type="entry name" value="RHODANESE_3"/>
    <property type="match status" value="1"/>
</dbReference>
<dbReference type="OrthoDB" id="9800872at2"/>
<evidence type="ECO:0000313" key="2">
    <source>
        <dbReference type="EMBL" id="MRG85746.1"/>
    </source>
</evidence>
<evidence type="ECO:0000259" key="1">
    <source>
        <dbReference type="PROSITE" id="PS50206"/>
    </source>
</evidence>
<evidence type="ECO:0000313" key="3">
    <source>
        <dbReference type="Proteomes" id="UP000480185"/>
    </source>
</evidence>
<reference evidence="2 3" key="1">
    <citation type="submission" date="2019-11" db="EMBL/GenBank/DDBJ databases">
        <authorList>
            <person name="Li J."/>
        </authorList>
    </citation>
    <scope>NUCLEOTIDE SEQUENCE [LARGE SCALE GENOMIC DNA]</scope>
    <source>
        <strain evidence="2 3">J4</strain>
    </source>
</reference>
<name>A0A6G1X4B7_9BACI</name>
<dbReference type="InterPro" id="IPR001763">
    <property type="entry name" value="Rhodanese-like_dom"/>
</dbReference>
<keyword evidence="3" id="KW-1185">Reference proteome</keyword>
<proteinExistence type="predicted"/>
<dbReference type="Pfam" id="PF00581">
    <property type="entry name" value="Rhodanese"/>
    <property type="match status" value="1"/>
</dbReference>
<dbReference type="Proteomes" id="UP000480185">
    <property type="component" value="Unassembled WGS sequence"/>
</dbReference>
<dbReference type="PANTHER" id="PTHR43031:SF17">
    <property type="entry name" value="SULFURTRANSFERASE YTWF-RELATED"/>
    <property type="match status" value="1"/>
</dbReference>
<comment type="caution">
    <text evidence="2">The sequence shown here is derived from an EMBL/GenBank/DDBJ whole genome shotgun (WGS) entry which is preliminary data.</text>
</comment>
<dbReference type="SMART" id="SM00450">
    <property type="entry name" value="RHOD"/>
    <property type="match status" value="1"/>
</dbReference>
<dbReference type="InterPro" id="IPR050229">
    <property type="entry name" value="GlpE_sulfurtransferase"/>
</dbReference>
<dbReference type="RefSeq" id="WP_153727655.1">
    <property type="nucleotide sequence ID" value="NZ_WJNH01000002.1"/>
</dbReference>
<feature type="domain" description="Rhodanese" evidence="1">
    <location>
        <begin position="15"/>
        <end position="98"/>
    </location>
</feature>